<dbReference type="AlphaFoldDB" id="A0A9Y1BSF5"/>
<reference evidence="3" key="1">
    <citation type="journal article" date="2022" name="Nat. Microbiol.">
        <title>Unique mobile elements and scalable gene flow at the prokaryote-eukaryote boundary revealed by circularized Asgard archaea genomes.</title>
        <authorList>
            <person name="Wu F."/>
            <person name="Speth D.R."/>
            <person name="Philosof A."/>
            <person name="Cremiere A."/>
            <person name="Narayanan A."/>
            <person name="Barco R.A."/>
            <person name="Connon S.A."/>
            <person name="Amend J.P."/>
            <person name="Antoshechkin I.A."/>
            <person name="Orphan V.J."/>
        </authorList>
    </citation>
    <scope>NUCLEOTIDE SEQUENCE</scope>
    <source>
        <strain evidence="3">PR6</strain>
    </source>
</reference>
<protein>
    <submittedName>
        <fullName evidence="3">Glycosyltransferase family 4 protein</fullName>
    </submittedName>
</protein>
<sequence>MKVLMLASCFPTEKEPYLCLFLKELEEQLVNYVPEHFVISLHGYNKLKLFKRLLEIKKFNKEHNINIIHAQFGYSAGFYGSLIKRKKQAFIVTVHRFELFEKSKRPFVNFGLKRADLIIAVSNYIRKEIIKLNSKLANKTIVLPNGVNTEKFAKEEIRLVKEKQEIKIGTLAHHSKRKGIDKLIKAFKLLEEENNNVSLHIGGKGPETDNLRKLAEEKGIKNIHFHGSLSEEEKVKFYQMLDIFVLSSDSEGHPVALLESMCVGVCPVVSNIPSIENTVIDKENGRIFELEDIDELSSILKELTENVEMINKYKISSRKKVLEEYDLKKRADKLSQIYKNIYEKKSYFLKRSNNNSAKIRD</sequence>
<evidence type="ECO:0000259" key="1">
    <source>
        <dbReference type="Pfam" id="PF00534"/>
    </source>
</evidence>
<feature type="domain" description="Glycosyl transferase family 1" evidence="1">
    <location>
        <begin position="158"/>
        <end position="319"/>
    </location>
</feature>
<name>A0A9Y1BSF5_9ARCH</name>
<dbReference type="GO" id="GO:0016757">
    <property type="term" value="F:glycosyltransferase activity"/>
    <property type="evidence" value="ECO:0007669"/>
    <property type="project" value="InterPro"/>
</dbReference>
<feature type="domain" description="Glycosyltransferase subfamily 4-like N-terminal" evidence="2">
    <location>
        <begin position="32"/>
        <end position="151"/>
    </location>
</feature>
<evidence type="ECO:0000259" key="2">
    <source>
        <dbReference type="Pfam" id="PF13439"/>
    </source>
</evidence>
<dbReference type="PANTHER" id="PTHR45947:SF3">
    <property type="entry name" value="SULFOQUINOVOSYL TRANSFERASE SQD2"/>
    <property type="match status" value="1"/>
</dbReference>
<dbReference type="Gene3D" id="3.40.50.2000">
    <property type="entry name" value="Glycogen Phosphorylase B"/>
    <property type="match status" value="2"/>
</dbReference>
<dbReference type="CDD" id="cd03801">
    <property type="entry name" value="GT4_PimA-like"/>
    <property type="match status" value="1"/>
</dbReference>
<dbReference type="Proteomes" id="UP001200513">
    <property type="component" value="Chromosome"/>
</dbReference>
<dbReference type="Pfam" id="PF00534">
    <property type="entry name" value="Glycos_transf_1"/>
    <property type="match status" value="1"/>
</dbReference>
<gene>
    <name evidence="3" type="ORF">K9W46_04055</name>
</gene>
<dbReference type="SUPFAM" id="SSF53756">
    <property type="entry name" value="UDP-Glycosyltransferase/glycogen phosphorylase"/>
    <property type="match status" value="1"/>
</dbReference>
<organism evidence="3">
    <name type="scientific">Candidatus Heimdallarchaeum endolithica</name>
    <dbReference type="NCBI Taxonomy" id="2876572"/>
    <lineage>
        <taxon>Archaea</taxon>
        <taxon>Promethearchaeati</taxon>
        <taxon>Candidatus Heimdallarchaeota</taxon>
        <taxon>Candidatus Heimdallarchaeia (ex Rinke et al. 2021) (nom. nud.)</taxon>
        <taxon>Candidatus Heimdallarchaeales</taxon>
        <taxon>Candidatus Heimdallarchaeaceae</taxon>
        <taxon>Candidatus Heimdallarchaeum</taxon>
    </lineage>
</organism>
<evidence type="ECO:0000313" key="3">
    <source>
        <dbReference type="EMBL" id="UJG44358.1"/>
    </source>
</evidence>
<dbReference type="InterPro" id="IPR028098">
    <property type="entry name" value="Glyco_trans_4-like_N"/>
</dbReference>
<dbReference type="InterPro" id="IPR001296">
    <property type="entry name" value="Glyco_trans_1"/>
</dbReference>
<dbReference type="Pfam" id="PF13439">
    <property type="entry name" value="Glyco_transf_4"/>
    <property type="match status" value="1"/>
</dbReference>
<dbReference type="EMBL" id="CP084167">
    <property type="protein sequence ID" value="UJG44358.1"/>
    <property type="molecule type" value="Genomic_DNA"/>
</dbReference>
<dbReference type="PANTHER" id="PTHR45947">
    <property type="entry name" value="SULFOQUINOVOSYL TRANSFERASE SQD2"/>
    <property type="match status" value="1"/>
</dbReference>
<proteinExistence type="predicted"/>
<accession>A0A9Y1BSF5</accession>
<dbReference type="InterPro" id="IPR050194">
    <property type="entry name" value="Glycosyltransferase_grp1"/>
</dbReference>